<reference evidence="2 3" key="1">
    <citation type="submission" date="2023-02" db="EMBL/GenBank/DDBJ databases">
        <title>LHISI_Scaffold_Assembly.</title>
        <authorList>
            <person name="Stuart O.P."/>
            <person name="Cleave R."/>
            <person name="Magrath M.J.L."/>
            <person name="Mikheyev A.S."/>
        </authorList>
    </citation>
    <scope>NUCLEOTIDE SEQUENCE [LARGE SCALE GENOMIC DNA]</scope>
    <source>
        <strain evidence="2">Daus_M_001</strain>
        <tissue evidence="2">Leg muscle</tissue>
    </source>
</reference>
<proteinExistence type="predicted"/>
<organism evidence="2 3">
    <name type="scientific">Dryococelus australis</name>
    <dbReference type="NCBI Taxonomy" id="614101"/>
    <lineage>
        <taxon>Eukaryota</taxon>
        <taxon>Metazoa</taxon>
        <taxon>Ecdysozoa</taxon>
        <taxon>Arthropoda</taxon>
        <taxon>Hexapoda</taxon>
        <taxon>Insecta</taxon>
        <taxon>Pterygota</taxon>
        <taxon>Neoptera</taxon>
        <taxon>Polyneoptera</taxon>
        <taxon>Phasmatodea</taxon>
        <taxon>Verophasmatodea</taxon>
        <taxon>Anareolatae</taxon>
        <taxon>Phasmatidae</taxon>
        <taxon>Eurycanthinae</taxon>
        <taxon>Dryococelus</taxon>
    </lineage>
</organism>
<protein>
    <submittedName>
        <fullName evidence="2">Uncharacterized protein</fullName>
    </submittedName>
</protein>
<feature type="region of interest" description="Disordered" evidence="1">
    <location>
        <begin position="505"/>
        <end position="525"/>
    </location>
</feature>
<dbReference type="Proteomes" id="UP001159363">
    <property type="component" value="Chromosome 15"/>
</dbReference>
<evidence type="ECO:0000256" key="1">
    <source>
        <dbReference type="SAM" id="MobiDB-lite"/>
    </source>
</evidence>
<comment type="caution">
    <text evidence="2">The sequence shown here is derived from an EMBL/GenBank/DDBJ whole genome shotgun (WGS) entry which is preliminary data.</text>
</comment>
<name>A0ABQ9G1S4_9NEOP</name>
<accession>A0ABQ9G1S4</accession>
<feature type="compositionally biased region" description="Pro residues" evidence="1">
    <location>
        <begin position="384"/>
        <end position="394"/>
    </location>
</feature>
<evidence type="ECO:0000313" key="2">
    <source>
        <dbReference type="EMBL" id="KAJ8866420.1"/>
    </source>
</evidence>
<gene>
    <name evidence="2" type="ORF">PR048_032263</name>
</gene>
<sequence>MNCSPGLGSRSVENRAQDAFTRAYVIRIRLSEYRELGERSSDMSVASDAILVARAAEIRGYTLTESRFFLVIRGGSVPFPHSPKPLSPPHWGRGGRTVRQLASHQGETGSITGRFTPRIFACGNRLGRCRRSAGFFPRRPFQPCVPTLLHAHFASPSSALRTTMLSAQATPLTAPVVERYLQPASRVRGVHAGLSILIFADGNPTTEYTTRLACPTSHDDSSLFSLNKEEISTLLLSTTVSAIESYIWDVGQQIALIICAVQSRIQVSNSSAGMQGLRKREIPEKTRRPEASSSTIPTCENQGVTRLGIEPGSLWWKASSLTAQPQQPRFSGEPIIHSHQFTRDSTIPSSIVSDWLGLMQNVSNKACPEAKRNKILTSRLDYSPPLPPPPPPTPRRTWFDSRQGRSRIFACGKSVGRRQRIPALLHTHLVSLSFGSREHDALISPSSTRCPTVFAEVAPSTTGPLSATTKLGAQLNTGSTAAERYTNEFSGDKSFPYLRRRPRARPVINKPRGSGRVNGRPPARSPFPSFKSPAFLLRYHFWPSVRACCPSRRTGRNTEAKQ</sequence>
<keyword evidence="3" id="KW-1185">Reference proteome</keyword>
<evidence type="ECO:0000313" key="3">
    <source>
        <dbReference type="Proteomes" id="UP001159363"/>
    </source>
</evidence>
<feature type="region of interest" description="Disordered" evidence="1">
    <location>
        <begin position="377"/>
        <end position="399"/>
    </location>
</feature>
<feature type="non-terminal residue" evidence="2">
    <location>
        <position position="562"/>
    </location>
</feature>
<dbReference type="EMBL" id="JARBHB010000016">
    <property type="protein sequence ID" value="KAJ8866420.1"/>
    <property type="molecule type" value="Genomic_DNA"/>
</dbReference>